<feature type="compositionally biased region" description="Low complexity" evidence="1">
    <location>
        <begin position="332"/>
        <end position="351"/>
    </location>
</feature>
<evidence type="ECO:0000256" key="1">
    <source>
        <dbReference type="SAM" id="MobiDB-lite"/>
    </source>
</evidence>
<sequence>MQWRKRKRVQRVIGSSKHALLLREYRLSSPPSCFYCAGPEAAVTSSSGLRGSADSAEHGASDPPSPAHRVTFNEDEYTKITTPRQDVLFKKGYLGRRRTQNPTETPEAQSTADSVESSEYLAEEQAQYFPPPGGFIDQNGVFYVNGGSYEVYDPYTGSLTVVVGPGAPYPPQAPLLAAMPCQPVPLAPLEWFNPPAGSYMCPAYPNSTSRKKRYSTDSQNCSAQSSESTGPPGSPQEPTDMMEMGGAGGPPMFPPQPPPYMYPGYMFGAPIYPMNGVSVQGVMPQCSPVPPPDMSTTVVAKRRKKRRRKRRGGATDEGSESSCEEVIGCDNAACSQSGASSDAGGQGSSCSKTNSDSGINTEPTPDSGSNTPPLPCDPQTLHLHHHHSPCESLPDEEKDKEELVSSCTSTPEAQKRTFESLPASDAEETLQELSCSSEPPPQNEARFTGCPPELAAIDNMAATGDHVTIVTSSSGAANLEDETVSDSVTSHSSVVDNCLPQPEMSQLTLEETAPVLSPESQHVEIVHLPGVMCLQDNAQHTPVGEVSEEELPPHVTDDDNNKESRTDLVNNDKEIEDRIDVDIVVVEQEAENRLEVVEEVEKMKEITTMEVVGEGEESNEIRIEVVVEEEEKNCDVKENVEEEDDDEEVSDPISLIEDNILMSFDMECPKIVSEEELKQIESEFDSCLSRFLKIQELVPPKPPPRRKRALNRVADKVAAKVVDAAIEEAVVEAAARKSTATVCNQRLPITEAVTKWLQSQGGSVLSVASDEDSDEVDEGIEDGESSTNQKNVEGNPFLAPYLSGSRTRVADADDCVSLVSSAGEWDMYQEHQERTRAICDPATSVDKYYRLGADDADTSASSPAMIKTAVHIRRAGPFPCGVCCIIQ</sequence>
<feature type="compositionally biased region" description="Basic and acidic residues" evidence="1">
    <location>
        <begin position="551"/>
        <end position="565"/>
    </location>
</feature>
<dbReference type="Proteomes" id="UP000291343">
    <property type="component" value="Unassembled WGS sequence"/>
</dbReference>
<feature type="region of interest" description="Disordered" evidence="1">
    <location>
        <begin position="764"/>
        <end position="795"/>
    </location>
</feature>
<dbReference type="OrthoDB" id="8197936at2759"/>
<feature type="region of interest" description="Disordered" evidence="1">
    <location>
        <begin position="544"/>
        <end position="565"/>
    </location>
</feature>
<dbReference type="InParanoid" id="A0A482XEW2"/>
<dbReference type="AlphaFoldDB" id="A0A482XEW2"/>
<dbReference type="EMBL" id="QKKF02011224">
    <property type="protein sequence ID" value="RZF44234.1"/>
    <property type="molecule type" value="Genomic_DNA"/>
</dbReference>
<keyword evidence="3" id="KW-1185">Reference proteome</keyword>
<feature type="region of interest" description="Disordered" evidence="1">
    <location>
        <begin position="43"/>
        <end position="70"/>
    </location>
</feature>
<feature type="region of interest" description="Disordered" evidence="1">
    <location>
        <begin position="207"/>
        <end position="252"/>
    </location>
</feature>
<feature type="compositionally biased region" description="Polar residues" evidence="1">
    <location>
        <begin position="216"/>
        <end position="231"/>
    </location>
</feature>
<gene>
    <name evidence="2" type="ORF">LSTR_LSTR003874</name>
</gene>
<feature type="compositionally biased region" description="Polar residues" evidence="1">
    <location>
        <begin position="100"/>
        <end position="117"/>
    </location>
</feature>
<organism evidence="2 3">
    <name type="scientific">Laodelphax striatellus</name>
    <name type="common">Small brown planthopper</name>
    <name type="synonym">Delphax striatella</name>
    <dbReference type="NCBI Taxonomy" id="195883"/>
    <lineage>
        <taxon>Eukaryota</taxon>
        <taxon>Metazoa</taxon>
        <taxon>Ecdysozoa</taxon>
        <taxon>Arthropoda</taxon>
        <taxon>Hexapoda</taxon>
        <taxon>Insecta</taxon>
        <taxon>Pterygota</taxon>
        <taxon>Neoptera</taxon>
        <taxon>Paraneoptera</taxon>
        <taxon>Hemiptera</taxon>
        <taxon>Auchenorrhyncha</taxon>
        <taxon>Fulgoroidea</taxon>
        <taxon>Delphacidae</taxon>
        <taxon>Criomorphinae</taxon>
        <taxon>Laodelphax</taxon>
    </lineage>
</organism>
<evidence type="ECO:0000313" key="3">
    <source>
        <dbReference type="Proteomes" id="UP000291343"/>
    </source>
</evidence>
<protein>
    <submittedName>
        <fullName evidence="2">Uncharacterized protein</fullName>
    </submittedName>
</protein>
<proteinExistence type="predicted"/>
<feature type="region of interest" description="Disordered" evidence="1">
    <location>
        <begin position="91"/>
        <end position="117"/>
    </location>
</feature>
<accession>A0A482XEW2</accession>
<feature type="compositionally biased region" description="Polar residues" evidence="1">
    <location>
        <begin position="352"/>
        <end position="371"/>
    </location>
</feature>
<reference evidence="2 3" key="1">
    <citation type="journal article" date="2017" name="Gigascience">
        <title>Genome sequence of the small brown planthopper, Laodelphax striatellus.</title>
        <authorList>
            <person name="Zhu J."/>
            <person name="Jiang F."/>
            <person name="Wang X."/>
            <person name="Yang P."/>
            <person name="Bao Y."/>
            <person name="Zhao W."/>
            <person name="Wang W."/>
            <person name="Lu H."/>
            <person name="Wang Q."/>
            <person name="Cui N."/>
            <person name="Li J."/>
            <person name="Chen X."/>
            <person name="Luo L."/>
            <person name="Yu J."/>
            <person name="Kang L."/>
            <person name="Cui F."/>
        </authorList>
    </citation>
    <scope>NUCLEOTIDE SEQUENCE [LARGE SCALE GENOMIC DNA]</scope>
    <source>
        <strain evidence="2">Lst14</strain>
    </source>
</reference>
<name>A0A482XEW2_LAOST</name>
<feature type="compositionally biased region" description="Acidic residues" evidence="1">
    <location>
        <begin position="769"/>
        <end position="784"/>
    </location>
</feature>
<feature type="compositionally biased region" description="Basic residues" evidence="1">
    <location>
        <begin position="300"/>
        <end position="312"/>
    </location>
</feature>
<feature type="region of interest" description="Disordered" evidence="1">
    <location>
        <begin position="285"/>
        <end position="446"/>
    </location>
</feature>
<evidence type="ECO:0000313" key="2">
    <source>
        <dbReference type="EMBL" id="RZF44234.1"/>
    </source>
</evidence>
<comment type="caution">
    <text evidence="2">The sequence shown here is derived from an EMBL/GenBank/DDBJ whole genome shotgun (WGS) entry which is preliminary data.</text>
</comment>